<proteinExistence type="predicted"/>
<dbReference type="Proteomes" id="UP000198736">
    <property type="component" value="Unassembled WGS sequence"/>
</dbReference>
<name>A0A0S4LE83_9BACT</name>
<protein>
    <submittedName>
        <fullName evidence="1">Uncharacterized protein</fullName>
    </submittedName>
</protein>
<gene>
    <name evidence="1" type="ORF">COMA2_20138</name>
</gene>
<reference evidence="2" key="1">
    <citation type="submission" date="2015-10" db="EMBL/GenBank/DDBJ databases">
        <authorList>
            <person name="Luecker S."/>
            <person name="Luecker S."/>
        </authorList>
    </citation>
    <scope>NUCLEOTIDE SEQUENCE [LARGE SCALE GENOMIC DNA]</scope>
</reference>
<dbReference type="STRING" id="1742973.COMA2_20138"/>
<evidence type="ECO:0000313" key="2">
    <source>
        <dbReference type="Proteomes" id="UP000198736"/>
    </source>
</evidence>
<keyword evidence="2" id="KW-1185">Reference proteome</keyword>
<dbReference type="AlphaFoldDB" id="A0A0S4LE83"/>
<sequence>MHDSSTAFEHALIQAGMSHKSHLLDPLFAIGCHPPVPDCKFLARRMPPEYAVFPMHRRIFVAFCYCDRLRLSRNATAMQSDSPLHSGCGYEILVYKGVPLYGSSSPISKRTIAGR</sequence>
<organism evidence="1 2">
    <name type="scientific">Candidatus Nitrospira nitrificans</name>
    <dbReference type="NCBI Taxonomy" id="1742973"/>
    <lineage>
        <taxon>Bacteria</taxon>
        <taxon>Pseudomonadati</taxon>
        <taxon>Nitrospirota</taxon>
        <taxon>Nitrospiria</taxon>
        <taxon>Nitrospirales</taxon>
        <taxon>Nitrospiraceae</taxon>
        <taxon>Nitrospira</taxon>
    </lineage>
</organism>
<dbReference type="EMBL" id="CZPZ01000012">
    <property type="protein sequence ID" value="CUS35198.1"/>
    <property type="molecule type" value="Genomic_DNA"/>
</dbReference>
<evidence type="ECO:0000313" key="1">
    <source>
        <dbReference type="EMBL" id="CUS35198.1"/>
    </source>
</evidence>
<accession>A0A0S4LE83</accession>